<organism evidence="6">
    <name type="scientific">Lepeophtheirus salmonis</name>
    <name type="common">Salmon louse</name>
    <name type="synonym">Caligus salmonis</name>
    <dbReference type="NCBI Taxonomy" id="72036"/>
    <lineage>
        <taxon>Eukaryota</taxon>
        <taxon>Metazoa</taxon>
        <taxon>Ecdysozoa</taxon>
        <taxon>Arthropoda</taxon>
        <taxon>Crustacea</taxon>
        <taxon>Multicrustacea</taxon>
        <taxon>Hexanauplia</taxon>
        <taxon>Copepoda</taxon>
        <taxon>Siphonostomatoida</taxon>
        <taxon>Caligidae</taxon>
        <taxon>Lepeophtheirus</taxon>
    </lineage>
</organism>
<evidence type="ECO:0000256" key="4">
    <source>
        <dbReference type="SAM" id="Phobius"/>
    </source>
</evidence>
<dbReference type="PROSITE" id="PS50089">
    <property type="entry name" value="ZF_RING_2"/>
    <property type="match status" value="1"/>
</dbReference>
<proteinExistence type="evidence at transcript level"/>
<dbReference type="EMBL" id="BT078494">
    <property type="protein sequence ID" value="ACO12918.1"/>
    <property type="molecule type" value="mRNA"/>
</dbReference>
<dbReference type="Gene3D" id="3.30.40.10">
    <property type="entry name" value="Zinc/RING finger domain, C3HC4 (zinc finger)"/>
    <property type="match status" value="1"/>
</dbReference>
<reference evidence="7" key="2">
    <citation type="submission" date="2014-05" db="EMBL/GenBank/DDBJ databases">
        <authorList>
            <person name="Chronopoulou M."/>
        </authorList>
    </citation>
    <scope>NUCLEOTIDE SEQUENCE</scope>
    <source>
        <tissue evidence="7">Whole organism</tissue>
    </source>
</reference>
<name>C1BV65_LEPSM</name>
<evidence type="ECO:0000256" key="3">
    <source>
        <dbReference type="PROSITE-ProRule" id="PRU00175"/>
    </source>
</evidence>
<evidence type="ECO:0000256" key="1">
    <source>
        <dbReference type="ARBA" id="ARBA00022771"/>
    </source>
</evidence>
<dbReference type="InterPro" id="IPR013083">
    <property type="entry name" value="Znf_RING/FYVE/PHD"/>
</dbReference>
<keyword evidence="1 3" id="KW-0479">Metal-binding</keyword>
<feature type="transmembrane region" description="Helical" evidence="4">
    <location>
        <begin position="6"/>
        <end position="31"/>
    </location>
</feature>
<dbReference type="Pfam" id="PF13920">
    <property type="entry name" value="zf-C3HC4_3"/>
    <property type="match status" value="1"/>
</dbReference>
<accession>C1BV65</accession>
<dbReference type="InterPro" id="IPR042496">
    <property type="entry name" value="CGRF1"/>
</dbReference>
<keyword evidence="1 3" id="KW-0863">Zinc-finger</keyword>
<dbReference type="CDD" id="cd16787">
    <property type="entry name" value="mRING-HC-C3HC5_CGRF1"/>
    <property type="match status" value="1"/>
</dbReference>
<dbReference type="PANTHER" id="PTHR15379">
    <property type="entry name" value="CELL GROWTH REGULATOR WITH RING FINGER DOMAIN PROTEIN 1"/>
    <property type="match status" value="1"/>
</dbReference>
<evidence type="ECO:0000259" key="5">
    <source>
        <dbReference type="PROSITE" id="PS50089"/>
    </source>
</evidence>
<dbReference type="GO" id="GO:0008270">
    <property type="term" value="F:zinc ion binding"/>
    <property type="evidence" value="ECO:0007669"/>
    <property type="project" value="UniProtKB-KW"/>
</dbReference>
<keyword evidence="4" id="KW-1133">Transmembrane helix</keyword>
<dbReference type="GO" id="GO:0030308">
    <property type="term" value="P:negative regulation of cell growth"/>
    <property type="evidence" value="ECO:0007669"/>
    <property type="project" value="TreeGrafter"/>
</dbReference>
<dbReference type="EMBL" id="HACA01025922">
    <property type="protein sequence ID" value="CDW43283.1"/>
    <property type="molecule type" value="Transcribed_RNA"/>
</dbReference>
<feature type="domain" description="RING-type" evidence="5">
    <location>
        <begin position="227"/>
        <end position="263"/>
    </location>
</feature>
<dbReference type="AlphaFoldDB" id="C1BV65"/>
<keyword evidence="2" id="KW-0862">Zinc</keyword>
<dbReference type="SUPFAM" id="SSF57850">
    <property type="entry name" value="RING/U-box"/>
    <property type="match status" value="1"/>
</dbReference>
<sequence>MSSYMVWAAEISTGVSVMTVLVMAALTVLFLTKCLRQDLLYDSGTALTRVDYNPPLNLLNKLSLPLNLSLNSHSDKRMKFKLEFKDSYTLDNAELGFYWRVPIATFHHVLRAPKDWLIRTFSDSSTRSLLFGESIHNFSSSFDKTDDSSIFSISEDCTTWDKEEPLPRNYYPLIVVISLSNNAYIHVVHIQDDVLQIPSRILNFYIKFWDGRSVDMRPLFSQDNGECVVCQENPITRAFLPCRHACSCSDCFKRIKNKCPMCRTFIHSYFLVGDEASQSQK</sequence>
<dbReference type="OrthoDB" id="10251219at2759"/>
<gene>
    <name evidence="6" type="primary">CGRF1</name>
</gene>
<evidence type="ECO:0000313" key="6">
    <source>
        <dbReference type="EMBL" id="ACO12918.1"/>
    </source>
</evidence>
<dbReference type="PANTHER" id="PTHR15379:SF2">
    <property type="entry name" value="CELL GROWTH REGULATOR WITH RING FINGER DOMAIN PROTEIN 1"/>
    <property type="match status" value="1"/>
</dbReference>
<dbReference type="InterPro" id="IPR001841">
    <property type="entry name" value="Znf_RING"/>
</dbReference>
<evidence type="ECO:0000313" key="7">
    <source>
        <dbReference type="EMBL" id="CDW43283.1"/>
    </source>
</evidence>
<keyword evidence="4" id="KW-0812">Transmembrane</keyword>
<keyword evidence="4" id="KW-0472">Membrane</keyword>
<reference evidence="6" key="1">
    <citation type="submission" date="2009-06" db="EMBL/GenBank/DDBJ databases">
        <title>Lepeophtheirus salmonis ESTs and full-length cDNAs.</title>
        <authorList>
            <person name="Yasuike M."/>
            <person name="von Schalburg K."/>
            <person name="Cooper G."/>
            <person name="Leong J."/>
            <person name="Jones S.R.M."/>
            <person name="Koop B.F."/>
        </authorList>
    </citation>
    <scope>NUCLEOTIDE SEQUENCE</scope>
    <source>
        <strain evidence="6">Pacific form</strain>
        <tissue evidence="6">Whole</tissue>
    </source>
</reference>
<protein>
    <submittedName>
        <fullName evidence="6">Cell growth regulator with RING finger domain protein 1</fullName>
    </submittedName>
</protein>
<evidence type="ECO:0000256" key="2">
    <source>
        <dbReference type="ARBA" id="ARBA00022833"/>
    </source>
</evidence>